<dbReference type="CDD" id="cd04697">
    <property type="entry name" value="NUDIX_Hydrolase"/>
    <property type="match status" value="1"/>
</dbReference>
<evidence type="ECO:0000313" key="10">
    <source>
        <dbReference type="Proteomes" id="UP000199690"/>
    </source>
</evidence>
<dbReference type="EMBL" id="FNVB01000002">
    <property type="protein sequence ID" value="SEF62678.1"/>
    <property type="molecule type" value="Genomic_DNA"/>
</dbReference>
<dbReference type="RefSeq" id="WP_093346075.1">
    <property type="nucleotide sequence ID" value="NZ_FNVB01000002.1"/>
</dbReference>
<dbReference type="SMR" id="A0A1H5TKG1"/>
<keyword evidence="8" id="KW-0413">Isomerase</keyword>
<gene>
    <name evidence="8" type="ORF">SAMN02982929_00240</name>
    <name evidence="9" type="ORF">SAMN05216506_101792</name>
</gene>
<dbReference type="Proteomes" id="UP000199690">
    <property type="component" value="Unassembled WGS sequence"/>
</dbReference>
<dbReference type="PROSITE" id="PS51462">
    <property type="entry name" value="NUDIX"/>
    <property type="match status" value="1"/>
</dbReference>
<keyword evidence="5 6" id="KW-0460">Magnesium</keyword>
<evidence type="ECO:0000256" key="3">
    <source>
        <dbReference type="ARBA" id="ARBA00022723"/>
    </source>
</evidence>
<dbReference type="PANTHER" id="PTHR10885:SF0">
    <property type="entry name" value="ISOPENTENYL-DIPHOSPHATE DELTA-ISOMERASE"/>
    <property type="match status" value="1"/>
</dbReference>
<feature type="binding site" evidence="6">
    <location>
        <position position="85"/>
    </location>
    <ligand>
        <name>Mg(2+)</name>
        <dbReference type="ChEBI" id="CHEBI:18420"/>
    </ligand>
</feature>
<evidence type="ECO:0000313" key="11">
    <source>
        <dbReference type="Proteomes" id="UP000236729"/>
    </source>
</evidence>
<reference evidence="8" key="2">
    <citation type="submission" date="2016-10" db="EMBL/GenBank/DDBJ databases">
        <authorList>
            <person name="de Groot N.N."/>
        </authorList>
    </citation>
    <scope>NUCLEOTIDE SEQUENCE [LARGE SCALE GENOMIC DNA]</scope>
    <source>
        <strain evidence="8">ATCC 20501</strain>
    </source>
</reference>
<reference evidence="10 11" key="1">
    <citation type="submission" date="2016-10" db="EMBL/GenBank/DDBJ databases">
        <authorList>
            <person name="Varghese N."/>
            <person name="Submissions S."/>
        </authorList>
    </citation>
    <scope>NUCLEOTIDE SEQUENCE [LARGE SCALE GENOMIC DNA]</scope>
    <source>
        <strain evidence="11">ATCC 20501</strain>
        <strain evidence="9 10">CGMCC 4.3529</strain>
    </source>
</reference>
<evidence type="ECO:0000256" key="6">
    <source>
        <dbReference type="PIRSR" id="PIRSR017340-1"/>
    </source>
</evidence>
<proteinExistence type="inferred from homology"/>
<dbReference type="InterPro" id="IPR024195">
    <property type="entry name" value="NUDIX_hydrolase_YfcD_pred"/>
</dbReference>
<dbReference type="InterPro" id="IPR020084">
    <property type="entry name" value="NUDIX_hydrolase_CS"/>
</dbReference>
<dbReference type="PROSITE" id="PS00893">
    <property type="entry name" value="NUDIX_BOX"/>
    <property type="match status" value="1"/>
</dbReference>
<dbReference type="AlphaFoldDB" id="A0A1H5TKG1"/>
<keyword evidence="4" id="KW-0378">Hydrolase</keyword>
<evidence type="ECO:0000259" key="7">
    <source>
        <dbReference type="PROSITE" id="PS51462"/>
    </source>
</evidence>
<accession>A0A1I1JH52</accession>
<evidence type="ECO:0000313" key="9">
    <source>
        <dbReference type="EMBL" id="SFC45958.1"/>
    </source>
</evidence>
<dbReference type="Proteomes" id="UP000236729">
    <property type="component" value="Unassembled WGS sequence"/>
</dbReference>
<evidence type="ECO:0000256" key="1">
    <source>
        <dbReference type="ARBA" id="ARBA00001946"/>
    </source>
</evidence>
<comment type="cofactor">
    <cofactor evidence="1">
        <name>Mg(2+)</name>
        <dbReference type="ChEBI" id="CHEBI:18420"/>
    </cofactor>
</comment>
<dbReference type="GO" id="GO:0046872">
    <property type="term" value="F:metal ion binding"/>
    <property type="evidence" value="ECO:0007669"/>
    <property type="project" value="UniProtKB-KW"/>
</dbReference>
<evidence type="ECO:0000313" key="8">
    <source>
        <dbReference type="EMBL" id="SEF62678.1"/>
    </source>
</evidence>
<dbReference type="InterPro" id="IPR000086">
    <property type="entry name" value="NUDIX_hydrolase_dom"/>
</dbReference>
<dbReference type="PIRSF" id="PIRSF017340">
    <property type="entry name" value="Nudix_hydro"/>
    <property type="match status" value="1"/>
</dbReference>
<evidence type="ECO:0000256" key="5">
    <source>
        <dbReference type="ARBA" id="ARBA00022842"/>
    </source>
</evidence>
<name>A0A1H5TKG1_9PSEU</name>
<protein>
    <submittedName>
        <fullName evidence="8">Isopentenyldiphosphate isomerase</fullName>
    </submittedName>
</protein>
<dbReference type="Gene3D" id="3.90.79.10">
    <property type="entry name" value="Nucleoside Triphosphate Pyrophosphohydrolase"/>
    <property type="match status" value="1"/>
</dbReference>
<evidence type="ECO:0000256" key="4">
    <source>
        <dbReference type="ARBA" id="ARBA00022801"/>
    </source>
</evidence>
<accession>A0A1H5TKG1</accession>
<dbReference type="PANTHER" id="PTHR10885">
    <property type="entry name" value="ISOPENTENYL-DIPHOSPHATE DELTA-ISOMERASE"/>
    <property type="match status" value="1"/>
</dbReference>
<dbReference type="GO" id="GO:0016817">
    <property type="term" value="F:hydrolase activity, acting on acid anhydrides"/>
    <property type="evidence" value="ECO:0007669"/>
    <property type="project" value="InterPro"/>
</dbReference>
<comment type="similarity">
    <text evidence="2">Belongs to the Nudix hydrolase family.</text>
</comment>
<dbReference type="EMBL" id="FOME01000001">
    <property type="protein sequence ID" value="SFC45958.1"/>
    <property type="molecule type" value="Genomic_DNA"/>
</dbReference>
<evidence type="ECO:0000256" key="2">
    <source>
        <dbReference type="ARBA" id="ARBA00005582"/>
    </source>
</evidence>
<dbReference type="SUPFAM" id="SSF55811">
    <property type="entry name" value="Nudix"/>
    <property type="match status" value="1"/>
</dbReference>
<feature type="binding site" evidence="6">
    <location>
        <position position="89"/>
    </location>
    <ligand>
        <name>Mg(2+)</name>
        <dbReference type="ChEBI" id="CHEBI:18420"/>
    </ligand>
</feature>
<feature type="domain" description="Nudix hydrolase" evidence="7">
    <location>
        <begin position="31"/>
        <end position="160"/>
    </location>
</feature>
<sequence>MKPGEELVAVYDAAGRVVGSATRQRMRAEGLWHASAAVLVRSPDGESIYVHRRTDTKDVYPGLHDCAAGGVVAAGEDPDTTAERELAEELGVRGAPLRFLFRSTFDQGTVRYHGFLYEVRWDGPITHQPEEVAAGWWMPLPELRERLDDPRWPFVPDGRKFALEWFARM</sequence>
<keyword evidence="3 6" id="KW-0479">Metal-binding</keyword>
<organism evidence="8 11">
    <name type="scientific">Saccharopolyspora kobensis</name>
    <dbReference type="NCBI Taxonomy" id="146035"/>
    <lineage>
        <taxon>Bacteria</taxon>
        <taxon>Bacillati</taxon>
        <taxon>Actinomycetota</taxon>
        <taxon>Actinomycetes</taxon>
        <taxon>Pseudonocardiales</taxon>
        <taxon>Pseudonocardiaceae</taxon>
        <taxon>Saccharopolyspora</taxon>
    </lineage>
</organism>
<dbReference type="InterPro" id="IPR015797">
    <property type="entry name" value="NUDIX_hydrolase-like_dom_sf"/>
</dbReference>
<dbReference type="GO" id="GO:0016853">
    <property type="term" value="F:isomerase activity"/>
    <property type="evidence" value="ECO:0007669"/>
    <property type="project" value="UniProtKB-KW"/>
</dbReference>
<keyword evidence="10" id="KW-1185">Reference proteome</keyword>
<dbReference type="Pfam" id="PF00293">
    <property type="entry name" value="NUDIX"/>
    <property type="match status" value="1"/>
</dbReference>